<accession>A0A1X7UIU3</accession>
<dbReference type="AlphaFoldDB" id="A0A1X7UIU3"/>
<dbReference type="OrthoDB" id="9049620at2759"/>
<protein>
    <submittedName>
        <fullName evidence="1">Uncharacterized protein</fullName>
    </submittedName>
</protein>
<name>A0A1X7UIU3_AMPQE</name>
<organism evidence="1">
    <name type="scientific">Amphimedon queenslandica</name>
    <name type="common">Sponge</name>
    <dbReference type="NCBI Taxonomy" id="400682"/>
    <lineage>
        <taxon>Eukaryota</taxon>
        <taxon>Metazoa</taxon>
        <taxon>Porifera</taxon>
        <taxon>Demospongiae</taxon>
        <taxon>Heteroscleromorpha</taxon>
        <taxon>Haplosclerida</taxon>
        <taxon>Niphatidae</taxon>
        <taxon>Amphimedon</taxon>
    </lineage>
</organism>
<sequence>MKEEVEMLKKENTQLKEATILLKDHVHYARVNDGHPLLPIHITEKDWALHFYTSACGRHMSARKVAENLTEYVSDCYILLAFHGGNFHKFKPKLPKIFAKFKGEDIPIIEDTEATYEELHYAVLHSIKSCEYHIPAGVIKIKLGPIDIFQKHRTLVTVYAKQ</sequence>
<evidence type="ECO:0000313" key="1">
    <source>
        <dbReference type="EnsemblMetazoa" id="Aqu2.1.27391_001"/>
    </source>
</evidence>
<dbReference type="InParanoid" id="A0A1X7UIU3"/>
<reference evidence="1" key="1">
    <citation type="submission" date="2017-05" db="UniProtKB">
        <authorList>
            <consortium name="EnsemblMetazoa"/>
        </authorList>
    </citation>
    <scope>IDENTIFICATION</scope>
</reference>
<dbReference type="EnsemblMetazoa" id="Aqu2.1.27391_001">
    <property type="protein sequence ID" value="Aqu2.1.27391_001"/>
    <property type="gene ID" value="Aqu2.1.27391"/>
</dbReference>
<proteinExistence type="predicted"/>